<dbReference type="EMBL" id="QLNT01000012">
    <property type="protein sequence ID" value="KAF3069477.1"/>
    <property type="molecule type" value="Genomic_DNA"/>
</dbReference>
<feature type="transmembrane region" description="Helical" evidence="5">
    <location>
        <begin position="185"/>
        <end position="207"/>
    </location>
</feature>
<evidence type="ECO:0000313" key="6">
    <source>
        <dbReference type="EMBL" id="KAF3069477.1"/>
    </source>
</evidence>
<evidence type="ECO:0000256" key="5">
    <source>
        <dbReference type="SAM" id="Phobius"/>
    </source>
</evidence>
<evidence type="ECO:0000256" key="1">
    <source>
        <dbReference type="ARBA" id="ARBA00004141"/>
    </source>
</evidence>
<keyword evidence="4 5" id="KW-0472">Membrane</keyword>
<keyword evidence="2 5" id="KW-0812">Transmembrane</keyword>
<feature type="transmembrane region" description="Helical" evidence="5">
    <location>
        <begin position="266"/>
        <end position="283"/>
    </location>
</feature>
<dbReference type="GO" id="GO:0016020">
    <property type="term" value="C:membrane"/>
    <property type="evidence" value="ECO:0007669"/>
    <property type="project" value="UniProtKB-SubCell"/>
</dbReference>
<evidence type="ECO:0000256" key="4">
    <source>
        <dbReference type="ARBA" id="ARBA00023136"/>
    </source>
</evidence>
<dbReference type="AlphaFoldDB" id="A0A9P5CDK7"/>
<dbReference type="PANTHER" id="PTHR31465:SF1">
    <property type="entry name" value="PROTEIN RTA1-RELATED"/>
    <property type="match status" value="1"/>
</dbReference>
<sequence length="312" mass="35009">MSSTVCDPNWQHATFAYYRYHPSLGAAILFCILFFLSGVFHFIQMWKTRSWYLTPLVIGCFCMLGPLSSVLSTTKRHTGADLRLGFAGRAGSAVQDVGCWTLGPYLIQSMFILLAPALFAASIYMILGRIILLVDGQEHSIIRPQWLTKIFVTGDVICFLMLAGGSGILATAKNNPSMSDTGNNVIIGGLVLQLIWFAIFVVVAGVFHYRMRSIPTARSQQPENRWQVYLQTLYVSAILIIIRNLFRVIEYVEGNGGYLLSRETFIYIFDALPMLVIVLWLHWRHPGEIGLLMRGEKAFKNGFQLINVGSRA</sequence>
<dbReference type="Proteomes" id="UP000801864">
    <property type="component" value="Unassembled WGS sequence"/>
</dbReference>
<dbReference type="InterPro" id="IPR007568">
    <property type="entry name" value="RTA1"/>
</dbReference>
<feature type="transmembrane region" description="Helical" evidence="5">
    <location>
        <begin position="50"/>
        <end position="71"/>
    </location>
</feature>
<dbReference type="PANTHER" id="PTHR31465">
    <property type="entry name" value="PROTEIN RTA1-RELATED"/>
    <property type="match status" value="1"/>
</dbReference>
<feature type="transmembrane region" description="Helical" evidence="5">
    <location>
        <begin position="146"/>
        <end position="165"/>
    </location>
</feature>
<protein>
    <submittedName>
        <fullName evidence="6">Protein RTM1</fullName>
    </submittedName>
</protein>
<evidence type="ECO:0000256" key="2">
    <source>
        <dbReference type="ARBA" id="ARBA00022692"/>
    </source>
</evidence>
<feature type="transmembrane region" description="Helical" evidence="5">
    <location>
        <begin position="110"/>
        <end position="134"/>
    </location>
</feature>
<keyword evidence="7" id="KW-1185">Reference proteome</keyword>
<name>A0A9P5CDK7_9HYPO</name>
<comment type="caution">
    <text evidence="6">The sequence shown here is derived from an EMBL/GenBank/DDBJ whole genome shotgun (WGS) entry which is preliminary data.</text>
</comment>
<evidence type="ECO:0000313" key="7">
    <source>
        <dbReference type="Proteomes" id="UP000801864"/>
    </source>
</evidence>
<proteinExistence type="predicted"/>
<feature type="transmembrane region" description="Helical" evidence="5">
    <location>
        <begin position="20"/>
        <end position="43"/>
    </location>
</feature>
<keyword evidence="3 5" id="KW-1133">Transmembrane helix</keyword>
<reference evidence="6 7" key="1">
    <citation type="submission" date="2018-06" db="EMBL/GenBank/DDBJ databases">
        <title>Genome analysis of cellulolytic fungus Trichoderma lentiforme CFAM-422.</title>
        <authorList>
            <person name="Steindorff A.S."/>
            <person name="Formighieri E.F."/>
            <person name="Midorikawa G.E.O."/>
            <person name="Tamietti M.S."/>
            <person name="Ramos E.Z."/>
            <person name="Silva A.S."/>
            <person name="Bon E.P.S."/>
            <person name="Mendes T.D."/>
            <person name="Damaso M.C.T."/>
            <person name="Favaro L.C.L."/>
        </authorList>
    </citation>
    <scope>NUCLEOTIDE SEQUENCE [LARGE SCALE GENOMIC DNA]</scope>
    <source>
        <strain evidence="6 7">CFAM-422</strain>
    </source>
</reference>
<gene>
    <name evidence="6" type="ORF">CFAM422_007443</name>
</gene>
<organism evidence="6 7">
    <name type="scientific">Trichoderma lentiforme</name>
    <dbReference type="NCBI Taxonomy" id="1567552"/>
    <lineage>
        <taxon>Eukaryota</taxon>
        <taxon>Fungi</taxon>
        <taxon>Dikarya</taxon>
        <taxon>Ascomycota</taxon>
        <taxon>Pezizomycotina</taxon>
        <taxon>Sordariomycetes</taxon>
        <taxon>Hypocreomycetidae</taxon>
        <taxon>Hypocreales</taxon>
        <taxon>Hypocreaceae</taxon>
        <taxon>Trichoderma</taxon>
    </lineage>
</organism>
<accession>A0A9P5CDK7</accession>
<comment type="subcellular location">
    <subcellularLocation>
        <location evidence="1">Membrane</location>
        <topology evidence="1">Multi-pass membrane protein</topology>
    </subcellularLocation>
</comment>
<dbReference type="Pfam" id="PF04479">
    <property type="entry name" value="RTA1"/>
    <property type="match status" value="1"/>
</dbReference>
<feature type="transmembrane region" description="Helical" evidence="5">
    <location>
        <begin position="228"/>
        <end position="246"/>
    </location>
</feature>
<evidence type="ECO:0000256" key="3">
    <source>
        <dbReference type="ARBA" id="ARBA00022989"/>
    </source>
</evidence>